<organism evidence="2 5">
    <name type="scientific">Saccharopolyspora kobensis</name>
    <dbReference type="NCBI Taxonomy" id="146035"/>
    <lineage>
        <taxon>Bacteria</taxon>
        <taxon>Bacillati</taxon>
        <taxon>Actinomycetota</taxon>
        <taxon>Actinomycetes</taxon>
        <taxon>Pseudonocardiales</taxon>
        <taxon>Pseudonocardiaceae</taxon>
        <taxon>Saccharopolyspora</taxon>
    </lineage>
</organism>
<protein>
    <submittedName>
        <fullName evidence="2">Thiazole/oxazole-forming peptide maturase, SagD family component</fullName>
    </submittedName>
</protein>
<reference evidence="4 5" key="2">
    <citation type="submission" date="2016-10" db="EMBL/GenBank/DDBJ databases">
        <authorList>
            <person name="Varghese N."/>
            <person name="Submissions S."/>
        </authorList>
    </citation>
    <scope>NUCLEOTIDE SEQUENCE [LARGE SCALE GENOMIC DNA]</scope>
    <source>
        <strain evidence="5">ATCC 20501</strain>
        <strain evidence="3 4">CGMCC 4.3529</strain>
    </source>
</reference>
<dbReference type="AlphaFoldDB" id="A0A1H6ANN7"/>
<dbReference type="SMR" id="A0A1H6ANN7"/>
<dbReference type="EMBL" id="FOME01000014">
    <property type="protein sequence ID" value="SFE75839.1"/>
    <property type="molecule type" value="Genomic_DNA"/>
</dbReference>
<keyword evidence="4" id="KW-1185">Reference proteome</keyword>
<feature type="domain" description="YcaO" evidence="1">
    <location>
        <begin position="77"/>
        <end position="443"/>
    </location>
</feature>
<dbReference type="Gene3D" id="3.30.40.250">
    <property type="match status" value="1"/>
</dbReference>
<dbReference type="PANTHER" id="PTHR37809:SF1">
    <property type="entry name" value="RIBOSOMAL PROTEIN S12 METHYLTHIOTRANSFERASE ACCESSORY FACTOR YCAO"/>
    <property type="match status" value="1"/>
</dbReference>
<evidence type="ECO:0000313" key="2">
    <source>
        <dbReference type="EMBL" id="SEG50318.1"/>
    </source>
</evidence>
<evidence type="ECO:0000313" key="3">
    <source>
        <dbReference type="EMBL" id="SFE75839.1"/>
    </source>
</evidence>
<sequence>MSRTDVALAHRTLPRGAQADDLARRAVSPVCGLVPNLGTTFRRRYGLRFALTATEPHGLHQLVGAPPVRSGSLHVGACGPDVDDTRIRTIAESVERYAHFAFPAHHRENFVFAARSDLVGSGEPVADTTALDVFAELQFAEPDFPFERFDPNAPMSWMRMTSLVGGEDVLVPAQLLLVGYQIRDQEPYVQSAVTTGTAVHTDPVKALLNALQELVQLDTVMGHWHTAVPSVRIGWDRRTRALRHLVEEHWSPRFPDPEFHLLPSPDLPGFTVVCLVRGRQGHGPAIVLGLGTDGKLTAAMYKALVEASAMVALGTWQDGRAEPGDGFFDLDGNVAHYSDPVNARVVEERFASCTSSQASDLPADTTTDPSSAARRLVAAFRDSGKRLLHADITTPDVHQLGFHATRVWSPDVLLLSLPGAPPLRHPRFEAYGGFSNQRPHPYP</sequence>
<accession>A0A1H6ANN7</accession>
<accession>A0A1I2D5Q1</accession>
<dbReference type="Proteomes" id="UP000236729">
    <property type="component" value="Unassembled WGS sequence"/>
</dbReference>
<dbReference type="RefSeq" id="WP_093357236.1">
    <property type="nucleotide sequence ID" value="NZ_FNVB01000003.1"/>
</dbReference>
<dbReference type="PROSITE" id="PS51664">
    <property type="entry name" value="YCAO"/>
    <property type="match status" value="1"/>
</dbReference>
<dbReference type="PANTHER" id="PTHR37809">
    <property type="entry name" value="RIBOSOMAL PROTEIN S12 METHYLTHIOTRANSFERASE ACCESSORY FACTOR YCAO"/>
    <property type="match status" value="1"/>
</dbReference>
<name>A0A1H6ANN7_9PSEU</name>
<reference evidence="2" key="1">
    <citation type="submission" date="2016-10" db="EMBL/GenBank/DDBJ databases">
        <authorList>
            <person name="de Groot N.N."/>
        </authorList>
    </citation>
    <scope>NUCLEOTIDE SEQUENCE [LARGE SCALE GENOMIC DNA]</scope>
    <source>
        <strain evidence="2">ATCC 20501</strain>
    </source>
</reference>
<gene>
    <name evidence="2" type="ORF">SAMN02982929_02418</name>
    <name evidence="3" type="ORF">SAMN05216506_11426</name>
</gene>
<dbReference type="Proteomes" id="UP000199690">
    <property type="component" value="Unassembled WGS sequence"/>
</dbReference>
<evidence type="ECO:0000313" key="5">
    <source>
        <dbReference type="Proteomes" id="UP000236729"/>
    </source>
</evidence>
<proteinExistence type="predicted"/>
<evidence type="ECO:0000313" key="4">
    <source>
        <dbReference type="Proteomes" id="UP000199690"/>
    </source>
</evidence>
<dbReference type="Pfam" id="PF02624">
    <property type="entry name" value="YcaO"/>
    <property type="match status" value="1"/>
</dbReference>
<dbReference type="EMBL" id="FNVB01000003">
    <property type="protein sequence ID" value="SEG50318.1"/>
    <property type="molecule type" value="Genomic_DNA"/>
</dbReference>
<evidence type="ECO:0000259" key="1">
    <source>
        <dbReference type="PROSITE" id="PS51664"/>
    </source>
</evidence>
<dbReference type="InterPro" id="IPR003776">
    <property type="entry name" value="YcaO-like_dom"/>
</dbReference>